<protein>
    <recommendedName>
        <fullName evidence="6">Ribonuclease H</fullName>
        <ecNumber evidence="5">3.1.26.4</ecNumber>
    </recommendedName>
</protein>
<feature type="region of interest" description="Disordered" evidence="12">
    <location>
        <begin position="101"/>
        <end position="128"/>
    </location>
</feature>
<dbReference type="InterPro" id="IPR002156">
    <property type="entry name" value="RNaseH_domain"/>
</dbReference>
<dbReference type="Gene3D" id="3.30.420.10">
    <property type="entry name" value="Ribonuclease H-like superfamily/Ribonuclease H"/>
    <property type="match status" value="1"/>
</dbReference>
<dbReference type="AlphaFoldDB" id="A0A1Y2J3D6"/>
<keyword evidence="9" id="KW-0255">Endonuclease</keyword>
<dbReference type="InterPro" id="IPR012337">
    <property type="entry name" value="RNaseH-like_sf"/>
</dbReference>
<evidence type="ECO:0000313" key="14">
    <source>
        <dbReference type="EMBL" id="OSD07896.1"/>
    </source>
</evidence>
<evidence type="ECO:0000256" key="10">
    <source>
        <dbReference type="ARBA" id="ARBA00022801"/>
    </source>
</evidence>
<dbReference type="GO" id="GO:0046872">
    <property type="term" value="F:metal ion binding"/>
    <property type="evidence" value="ECO:0007669"/>
    <property type="project" value="UniProtKB-KW"/>
</dbReference>
<comment type="similarity">
    <text evidence="4">Belongs to the RNase H family.</text>
</comment>
<evidence type="ECO:0000256" key="12">
    <source>
        <dbReference type="SAM" id="MobiDB-lite"/>
    </source>
</evidence>
<dbReference type="Pfam" id="PF01693">
    <property type="entry name" value="Cauli_VI"/>
    <property type="match status" value="1"/>
</dbReference>
<keyword evidence="10" id="KW-0378">Hydrolase</keyword>
<reference evidence="14 15" key="1">
    <citation type="journal article" date="2015" name="Biotechnol. Biofuels">
        <title>Enhanced degradation of softwood versus hardwood by the white-rot fungus Pycnoporus coccineus.</title>
        <authorList>
            <person name="Couturier M."/>
            <person name="Navarro D."/>
            <person name="Chevret D."/>
            <person name="Henrissat B."/>
            <person name="Piumi F."/>
            <person name="Ruiz-Duenas F.J."/>
            <person name="Martinez A.T."/>
            <person name="Grigoriev I.V."/>
            <person name="Riley R."/>
            <person name="Lipzen A."/>
            <person name="Berrin J.G."/>
            <person name="Master E.R."/>
            <person name="Rosso M.N."/>
        </authorList>
    </citation>
    <scope>NUCLEOTIDE SEQUENCE [LARGE SCALE GENOMIC DNA]</scope>
    <source>
        <strain evidence="14 15">BRFM310</strain>
    </source>
</reference>
<comment type="catalytic activity">
    <reaction evidence="1">
        <text>Endonucleolytic cleavage to 5'-phosphomonoester.</text>
        <dbReference type="EC" id="3.1.26.4"/>
    </reaction>
</comment>
<dbReference type="SUPFAM" id="SSF55658">
    <property type="entry name" value="L9 N-domain-like"/>
    <property type="match status" value="1"/>
</dbReference>
<dbReference type="EMBL" id="KZ084087">
    <property type="protein sequence ID" value="OSD07896.1"/>
    <property type="molecule type" value="Genomic_DNA"/>
</dbReference>
<dbReference type="SUPFAM" id="SSF53098">
    <property type="entry name" value="Ribonuclease H-like"/>
    <property type="match status" value="1"/>
</dbReference>
<dbReference type="Proteomes" id="UP000193067">
    <property type="component" value="Unassembled WGS sequence"/>
</dbReference>
<dbReference type="GO" id="GO:0043137">
    <property type="term" value="P:DNA replication, removal of RNA primer"/>
    <property type="evidence" value="ECO:0007669"/>
    <property type="project" value="TreeGrafter"/>
</dbReference>
<keyword evidence="11" id="KW-0460">Magnesium</keyword>
<evidence type="ECO:0000256" key="6">
    <source>
        <dbReference type="ARBA" id="ARBA00017721"/>
    </source>
</evidence>
<dbReference type="InterPro" id="IPR050092">
    <property type="entry name" value="RNase_H"/>
</dbReference>
<dbReference type="OrthoDB" id="245563at2759"/>
<comment type="function">
    <text evidence="3">Endonuclease that specifically degrades the RNA of RNA-DNA hybrids.</text>
</comment>
<gene>
    <name evidence="14" type="ORF">PYCCODRAFT_362394</name>
</gene>
<feature type="compositionally biased region" description="Polar residues" evidence="12">
    <location>
        <begin position="320"/>
        <end position="335"/>
    </location>
</feature>
<dbReference type="Pfam" id="PF00075">
    <property type="entry name" value="RNase_H"/>
    <property type="match status" value="1"/>
</dbReference>
<name>A0A1Y2J3D6_TRAC3</name>
<dbReference type="PROSITE" id="PS50879">
    <property type="entry name" value="RNASE_H_1"/>
    <property type="match status" value="1"/>
</dbReference>
<evidence type="ECO:0000259" key="13">
    <source>
        <dbReference type="PROSITE" id="PS50879"/>
    </source>
</evidence>
<dbReference type="PANTHER" id="PTHR10642">
    <property type="entry name" value="RIBONUCLEASE H1"/>
    <property type="match status" value="1"/>
</dbReference>
<feature type="compositionally biased region" description="Polar residues" evidence="12">
    <location>
        <begin position="117"/>
        <end position="128"/>
    </location>
</feature>
<feature type="region of interest" description="Disordered" evidence="12">
    <location>
        <begin position="298"/>
        <end position="350"/>
    </location>
</feature>
<dbReference type="InterPro" id="IPR009027">
    <property type="entry name" value="Ribosomal_bL9/RNase_H1_N"/>
</dbReference>
<dbReference type="FunFam" id="3.40.970.10:FF:000002">
    <property type="entry name" value="Ribonuclease H"/>
    <property type="match status" value="1"/>
</dbReference>
<feature type="domain" description="RNase H type-1" evidence="13">
    <location>
        <begin position="128"/>
        <end position="278"/>
    </location>
</feature>
<evidence type="ECO:0000256" key="3">
    <source>
        <dbReference type="ARBA" id="ARBA00004065"/>
    </source>
</evidence>
<evidence type="ECO:0000256" key="7">
    <source>
        <dbReference type="ARBA" id="ARBA00022722"/>
    </source>
</evidence>
<dbReference type="Gene3D" id="3.40.970.10">
    <property type="entry name" value="Ribonuclease H1, N-terminal domain"/>
    <property type="match status" value="1"/>
</dbReference>
<dbReference type="GO" id="GO:0003676">
    <property type="term" value="F:nucleic acid binding"/>
    <property type="evidence" value="ECO:0007669"/>
    <property type="project" value="InterPro"/>
</dbReference>
<evidence type="ECO:0000256" key="5">
    <source>
        <dbReference type="ARBA" id="ARBA00012180"/>
    </source>
</evidence>
<dbReference type="GO" id="GO:0004523">
    <property type="term" value="F:RNA-DNA hybrid ribonuclease activity"/>
    <property type="evidence" value="ECO:0007669"/>
    <property type="project" value="UniProtKB-EC"/>
</dbReference>
<evidence type="ECO:0000256" key="11">
    <source>
        <dbReference type="ARBA" id="ARBA00022842"/>
    </source>
</evidence>
<dbReference type="InterPro" id="IPR011320">
    <property type="entry name" value="RNase_H1_N"/>
</dbReference>
<evidence type="ECO:0000256" key="8">
    <source>
        <dbReference type="ARBA" id="ARBA00022723"/>
    </source>
</evidence>
<dbReference type="EC" id="3.1.26.4" evidence="5"/>
<evidence type="ECO:0000313" key="15">
    <source>
        <dbReference type="Proteomes" id="UP000193067"/>
    </source>
</evidence>
<proteinExistence type="inferred from homology"/>
<evidence type="ECO:0000256" key="1">
    <source>
        <dbReference type="ARBA" id="ARBA00000077"/>
    </source>
</evidence>
<organism evidence="14 15">
    <name type="scientific">Trametes coccinea (strain BRFM310)</name>
    <name type="common">Pycnoporus coccineus</name>
    <dbReference type="NCBI Taxonomy" id="1353009"/>
    <lineage>
        <taxon>Eukaryota</taxon>
        <taxon>Fungi</taxon>
        <taxon>Dikarya</taxon>
        <taxon>Basidiomycota</taxon>
        <taxon>Agaricomycotina</taxon>
        <taxon>Agaricomycetes</taxon>
        <taxon>Polyporales</taxon>
        <taxon>Polyporaceae</taxon>
        <taxon>Trametes</taxon>
    </lineage>
</organism>
<evidence type="ECO:0000256" key="4">
    <source>
        <dbReference type="ARBA" id="ARBA00005300"/>
    </source>
</evidence>
<sequence>MSSKTKPGFYAVAIGRKPGIYTNWDECKAQVLNYNGAKYKKLANHHDAESWISLNVGPDVARKAMDDFLKSHPVYGDPTCTHIPPADPAIPPSTFINTEPLPSSEPRAPAATEITRPASSSDLQDENPNSPLIVYTDGACRGNGQDGSVAGIGVWWGNDDPRNLCERCPGNQTNNRAELIAIIRVLETAPMDRPLIIKSDSQYSINCLTEWLPSWKSRDWKTARGMPVLNVPLIRYADIMLEERRDYAKQPVKFEKVLGHSGEIGNEGADRLANLGATRPAVPDRDWEDLIQQVRARMSLASPPHPTIPGRSRNLLPRTKSLSPAPRTQKSSEPTALQPEPRLRDLDGEIPSEELEVYANCLLTDDEFLREAAEEGLL</sequence>
<dbReference type="STRING" id="1353009.A0A1Y2J3D6"/>
<dbReference type="PANTHER" id="PTHR10642:SF26">
    <property type="entry name" value="RIBONUCLEASE H1"/>
    <property type="match status" value="1"/>
</dbReference>
<keyword evidence="7" id="KW-0540">Nuclease</keyword>
<keyword evidence="15" id="KW-1185">Reference proteome</keyword>
<accession>A0A1Y2J3D6</accession>
<dbReference type="InterPro" id="IPR037056">
    <property type="entry name" value="RNase_H1_N_sf"/>
</dbReference>
<dbReference type="CDD" id="cd09280">
    <property type="entry name" value="RNase_HI_eukaryote_like"/>
    <property type="match status" value="1"/>
</dbReference>
<evidence type="ECO:0000256" key="9">
    <source>
        <dbReference type="ARBA" id="ARBA00022759"/>
    </source>
</evidence>
<comment type="cofactor">
    <cofactor evidence="2">
        <name>Mg(2+)</name>
        <dbReference type="ChEBI" id="CHEBI:18420"/>
    </cofactor>
</comment>
<keyword evidence="8" id="KW-0479">Metal-binding</keyword>
<evidence type="ECO:0000256" key="2">
    <source>
        <dbReference type="ARBA" id="ARBA00001946"/>
    </source>
</evidence>
<dbReference type="InterPro" id="IPR036397">
    <property type="entry name" value="RNaseH_sf"/>
</dbReference>